<evidence type="ECO:0000313" key="9">
    <source>
        <dbReference type="Proteomes" id="UP000051448"/>
    </source>
</evidence>
<evidence type="ECO:0000256" key="3">
    <source>
        <dbReference type="ARBA" id="ARBA00022576"/>
    </source>
</evidence>
<dbReference type="GeneID" id="98310914"/>
<evidence type="ECO:0000259" key="7">
    <source>
        <dbReference type="Pfam" id="PF00155"/>
    </source>
</evidence>
<dbReference type="CDD" id="cd00609">
    <property type="entry name" value="AAT_like"/>
    <property type="match status" value="1"/>
</dbReference>
<dbReference type="GO" id="GO:0030170">
    <property type="term" value="F:pyridoxal phosphate binding"/>
    <property type="evidence" value="ECO:0007669"/>
    <property type="project" value="InterPro"/>
</dbReference>
<evidence type="ECO:0000256" key="6">
    <source>
        <dbReference type="RuleBase" id="RU000481"/>
    </source>
</evidence>
<dbReference type="PANTHER" id="PTHR46383:SF1">
    <property type="entry name" value="ASPARTATE AMINOTRANSFERASE"/>
    <property type="match status" value="1"/>
</dbReference>
<organism evidence="8 9">
    <name type="scientific">Liquorilactobacillus hordei DSM 19519</name>
    <dbReference type="NCBI Taxonomy" id="1423759"/>
    <lineage>
        <taxon>Bacteria</taxon>
        <taxon>Bacillati</taxon>
        <taxon>Bacillota</taxon>
        <taxon>Bacilli</taxon>
        <taxon>Lactobacillales</taxon>
        <taxon>Lactobacillaceae</taxon>
        <taxon>Liquorilactobacillus</taxon>
    </lineage>
</organism>
<dbReference type="OrthoDB" id="9802328at2"/>
<dbReference type="EMBL" id="AZDX01000015">
    <property type="protein sequence ID" value="KRL06718.1"/>
    <property type="molecule type" value="Genomic_DNA"/>
</dbReference>
<keyword evidence="3 6" id="KW-0032">Aminotransferase</keyword>
<comment type="caution">
    <text evidence="8">The sequence shown here is derived from an EMBL/GenBank/DDBJ whole genome shotgun (WGS) entry which is preliminary data.</text>
</comment>
<gene>
    <name evidence="8" type="ORF">FC92_GL000418</name>
</gene>
<comment type="cofactor">
    <cofactor evidence="1 6">
        <name>pyridoxal 5'-phosphate</name>
        <dbReference type="ChEBI" id="CHEBI:597326"/>
    </cofactor>
</comment>
<dbReference type="PROSITE" id="PS00105">
    <property type="entry name" value="AA_TRANSFER_CLASS_1"/>
    <property type="match status" value="1"/>
</dbReference>
<reference evidence="8 9" key="1">
    <citation type="journal article" date="2015" name="Genome Announc.">
        <title>Expanding the biotechnology potential of lactobacilli through comparative genomics of 213 strains and associated genera.</title>
        <authorList>
            <person name="Sun Z."/>
            <person name="Harris H.M."/>
            <person name="McCann A."/>
            <person name="Guo C."/>
            <person name="Argimon S."/>
            <person name="Zhang W."/>
            <person name="Yang X."/>
            <person name="Jeffery I.B."/>
            <person name="Cooney J.C."/>
            <person name="Kagawa T.F."/>
            <person name="Liu W."/>
            <person name="Song Y."/>
            <person name="Salvetti E."/>
            <person name="Wrobel A."/>
            <person name="Rasinkangas P."/>
            <person name="Parkhill J."/>
            <person name="Rea M.C."/>
            <person name="O'Sullivan O."/>
            <person name="Ritari J."/>
            <person name="Douillard F.P."/>
            <person name="Paul Ross R."/>
            <person name="Yang R."/>
            <person name="Briner A.E."/>
            <person name="Felis G.E."/>
            <person name="de Vos W.M."/>
            <person name="Barrangou R."/>
            <person name="Klaenhammer T.R."/>
            <person name="Caufield P.W."/>
            <person name="Cui Y."/>
            <person name="Zhang H."/>
            <person name="O'Toole P.W."/>
        </authorList>
    </citation>
    <scope>NUCLEOTIDE SEQUENCE [LARGE SCALE GENOMIC DNA]</scope>
    <source>
        <strain evidence="8 9">DSM 19519</strain>
    </source>
</reference>
<dbReference type="InterPro" id="IPR015421">
    <property type="entry name" value="PyrdxlP-dep_Trfase_major"/>
</dbReference>
<dbReference type="InterPro" id="IPR015422">
    <property type="entry name" value="PyrdxlP-dep_Trfase_small"/>
</dbReference>
<dbReference type="Gene3D" id="3.40.640.10">
    <property type="entry name" value="Type I PLP-dependent aspartate aminotransferase-like (Major domain)"/>
    <property type="match status" value="1"/>
</dbReference>
<dbReference type="InterPro" id="IPR015424">
    <property type="entry name" value="PyrdxlP-dep_Trfase"/>
</dbReference>
<dbReference type="PRINTS" id="PR00753">
    <property type="entry name" value="ACCSYNTHASE"/>
</dbReference>
<keyword evidence="9" id="KW-1185">Reference proteome</keyword>
<evidence type="ECO:0000313" key="8">
    <source>
        <dbReference type="EMBL" id="KRL06718.1"/>
    </source>
</evidence>
<keyword evidence="5" id="KW-0663">Pyridoxal phosphate</keyword>
<dbReference type="STRING" id="1423759.FC92_GL000418"/>
<dbReference type="InterPro" id="IPR004839">
    <property type="entry name" value="Aminotransferase_I/II_large"/>
</dbReference>
<evidence type="ECO:0000256" key="5">
    <source>
        <dbReference type="ARBA" id="ARBA00022898"/>
    </source>
</evidence>
<proteinExistence type="inferred from homology"/>
<dbReference type="AlphaFoldDB" id="A0A0R1MF51"/>
<name>A0A0R1MF51_9LACO</name>
<sequence length="393" mass="42938">MKISKRVMQIQPSATLELSAKAKQMKSEGIDVINLGVGEPDFNTPKNIKAAAIKAIEEGKSDFYTPATGINELKQAICARIAADFGVNYEQNQVAVTVGGKFSLYVLAQTLLDEDDEVLIPLPYWVSYGEQVKLAGGVPVFVKPKNGLKVTVTELEGARTAKSRIVIINSPQNPSGLIYTRSELEAIGNWAVEHDIVIITDDMYGKLVYNGEHFVSLIELSDEIRKQTILVSGLSKAYSMTGWRIGYTVAPAEVIKKMGALIGHATSNLAAVSQYAALEALTGPQEVVEEMRIAFEERLNKVYPELTALPGIKLENKPQGAFYLFPNVKETVKLTGFASTDEFVAALLDDAHVAVVVGSAFGLPDHIRMSYATDLASLEEAIKRMKIFIEKHM</sequence>
<dbReference type="FunFam" id="3.40.640.10:FF:000033">
    <property type="entry name" value="Aspartate aminotransferase"/>
    <property type="match status" value="1"/>
</dbReference>
<feature type="domain" description="Aminotransferase class I/classII large" evidence="7">
    <location>
        <begin position="31"/>
        <end position="384"/>
    </location>
</feature>
<evidence type="ECO:0000256" key="1">
    <source>
        <dbReference type="ARBA" id="ARBA00001933"/>
    </source>
</evidence>
<dbReference type="InterPro" id="IPR050596">
    <property type="entry name" value="AspAT/PAT-like"/>
</dbReference>
<dbReference type="SUPFAM" id="SSF53383">
    <property type="entry name" value="PLP-dependent transferases"/>
    <property type="match status" value="1"/>
</dbReference>
<accession>A0A0R1MF51</accession>
<dbReference type="Proteomes" id="UP000051448">
    <property type="component" value="Unassembled WGS sequence"/>
</dbReference>
<protein>
    <recommendedName>
        <fullName evidence="6">Aminotransferase</fullName>
        <ecNumber evidence="6">2.6.1.-</ecNumber>
    </recommendedName>
</protein>
<dbReference type="GO" id="GO:0006520">
    <property type="term" value="P:amino acid metabolic process"/>
    <property type="evidence" value="ECO:0007669"/>
    <property type="project" value="InterPro"/>
</dbReference>
<dbReference type="RefSeq" id="WP_057869545.1">
    <property type="nucleotide sequence ID" value="NZ_AZDX01000015.1"/>
</dbReference>
<dbReference type="Pfam" id="PF00155">
    <property type="entry name" value="Aminotran_1_2"/>
    <property type="match status" value="1"/>
</dbReference>
<evidence type="ECO:0000256" key="4">
    <source>
        <dbReference type="ARBA" id="ARBA00022679"/>
    </source>
</evidence>
<evidence type="ECO:0000256" key="2">
    <source>
        <dbReference type="ARBA" id="ARBA00007441"/>
    </source>
</evidence>
<comment type="similarity">
    <text evidence="2 6">Belongs to the class-I pyridoxal-phosphate-dependent aminotransferase family.</text>
</comment>
<dbReference type="InterPro" id="IPR004838">
    <property type="entry name" value="NHTrfase_class1_PyrdxlP-BS"/>
</dbReference>
<dbReference type="GO" id="GO:0008483">
    <property type="term" value="F:transaminase activity"/>
    <property type="evidence" value="ECO:0007669"/>
    <property type="project" value="UniProtKB-KW"/>
</dbReference>
<dbReference type="PANTHER" id="PTHR46383">
    <property type="entry name" value="ASPARTATE AMINOTRANSFERASE"/>
    <property type="match status" value="1"/>
</dbReference>
<dbReference type="EC" id="2.6.1.-" evidence="6"/>
<dbReference type="Gene3D" id="3.90.1150.10">
    <property type="entry name" value="Aspartate Aminotransferase, domain 1"/>
    <property type="match status" value="1"/>
</dbReference>
<dbReference type="PATRIC" id="fig|1423759.3.peg.453"/>
<keyword evidence="4 6" id="KW-0808">Transferase</keyword>